<dbReference type="EMBL" id="SWDB01000003">
    <property type="protein sequence ID" value="TKB47490.1"/>
    <property type="molecule type" value="Genomic_DNA"/>
</dbReference>
<dbReference type="Gene3D" id="2.30.40.10">
    <property type="entry name" value="Urease, subunit C, domain 1"/>
    <property type="match status" value="1"/>
</dbReference>
<dbReference type="GO" id="GO:0008237">
    <property type="term" value="F:metallopeptidase activity"/>
    <property type="evidence" value="ECO:0007669"/>
    <property type="project" value="UniProtKB-KW"/>
</dbReference>
<gene>
    <name evidence="6" type="ORF">E8M12_01520</name>
</gene>
<comment type="cofactor">
    <cofactor evidence="1 4">
        <name>Zn(2+)</name>
        <dbReference type="ChEBI" id="CHEBI:29105"/>
    </cofactor>
    <text evidence="1 4">Binds 2 Zn(2+) ions per subunit.</text>
</comment>
<feature type="binding site" evidence="3">
    <location>
        <position position="98"/>
    </location>
    <ligand>
        <name>substrate</name>
    </ligand>
</feature>
<dbReference type="InterPro" id="IPR006680">
    <property type="entry name" value="Amidohydro-rel"/>
</dbReference>
<dbReference type="GO" id="GO:0046872">
    <property type="term" value="F:metal ion binding"/>
    <property type="evidence" value="ECO:0007669"/>
    <property type="project" value="UniProtKB-KW"/>
</dbReference>
<dbReference type="GO" id="GO:0005737">
    <property type="term" value="C:cytoplasm"/>
    <property type="evidence" value="ECO:0007669"/>
    <property type="project" value="UniProtKB-SubCell"/>
</dbReference>
<comment type="function">
    <text evidence="1">Catalyzes the hydrolytic cleavage of a subset of L-isoaspartyl (L-beta-aspartyl) dipeptides. Used to degrade proteins damaged by L-isoaspartyl residues formation.</text>
</comment>
<feature type="binding site" evidence="4">
    <location>
        <position position="194"/>
    </location>
    <ligand>
        <name>Zn(2+)</name>
        <dbReference type="ChEBI" id="CHEBI:29105"/>
        <label>2</label>
        <note>catalytic</note>
    </ligand>
</feature>
<feature type="domain" description="Amidohydrolase-related" evidence="5">
    <location>
        <begin position="51"/>
        <end position="374"/>
    </location>
</feature>
<comment type="similarity">
    <text evidence="1">Belongs to the peptidase M38 family.</text>
</comment>
<evidence type="ECO:0000256" key="4">
    <source>
        <dbReference type="PIRSR" id="PIRSR001238-3"/>
    </source>
</evidence>
<dbReference type="EC" id="3.4.19.-" evidence="1"/>
<organism evidence="6 7">
    <name type="scientific">Thalassotalea mangrovi</name>
    <dbReference type="NCBI Taxonomy" id="2572245"/>
    <lineage>
        <taxon>Bacteria</taxon>
        <taxon>Pseudomonadati</taxon>
        <taxon>Pseudomonadota</taxon>
        <taxon>Gammaproteobacteria</taxon>
        <taxon>Alteromonadales</taxon>
        <taxon>Colwelliaceae</taxon>
        <taxon>Thalassotalea</taxon>
    </lineage>
</organism>
<proteinExistence type="inferred from homology"/>
<dbReference type="Proteomes" id="UP000307999">
    <property type="component" value="Unassembled WGS sequence"/>
</dbReference>
<feature type="binding site" evidence="4">
    <location>
        <position position="284"/>
    </location>
    <ligand>
        <name>Zn(2+)</name>
        <dbReference type="ChEBI" id="CHEBI:29105"/>
        <label>1</label>
        <note>catalytic</note>
    </ligand>
</feature>
<dbReference type="NCBIfam" id="TIGR01975">
    <property type="entry name" value="isoAsp_dipep"/>
    <property type="match status" value="1"/>
</dbReference>
<feature type="active site" description="Proton acceptor" evidence="2">
    <location>
        <position position="284"/>
    </location>
</feature>
<keyword evidence="1 4" id="KW-0479">Metal-binding</keyword>
<dbReference type="PANTHER" id="PTHR11647">
    <property type="entry name" value="HYDRANTOINASE/DIHYDROPYRIMIDINASE FAMILY MEMBER"/>
    <property type="match status" value="1"/>
</dbReference>
<dbReference type="PIRSF" id="PIRSF001238">
    <property type="entry name" value="IadA"/>
    <property type="match status" value="1"/>
</dbReference>
<feature type="binding site" evidence="4">
    <location>
        <position position="62"/>
    </location>
    <ligand>
        <name>Zn(2+)</name>
        <dbReference type="ChEBI" id="CHEBI:29105"/>
        <label>1</label>
        <note>catalytic</note>
    </ligand>
</feature>
<evidence type="ECO:0000256" key="2">
    <source>
        <dbReference type="PIRSR" id="PIRSR001238-1"/>
    </source>
</evidence>
<sequence length="379" mass="40371">MILIKQADVYTPQHMGRCDVLIGGDKILKIAENLEHFQLPGVEIIDGQGHILAPGFVDSLVHVTGGGGEGGYTTRTCELDVNDAIEGGVTTLVGALGTDSITQTLEALVGKTKELNQRGINAYCYTGSYHFPAKTLTGSVDKDIMMVEEIIGVGEVAIADHRGSQPNIEEMARLASEARVGGMLSGKAGIVSIHVGDGEDKLTLLHQVSEQTNIPIQQFYPTHINRSQSLLVAGIKFAQAGGYIDFTTSTNEQILASGEIDAPEALALALESGIDISQITMSSDGNASLPLFDDIGNLVELQMGRVTSLHRAFVSAVQNHQVSIENALASITSSPATILKLANKGRVEVSFDADINLLDKESLDVQGVISKGRWLKRNL</sequence>
<keyword evidence="1 4" id="KW-0862">Zinc</keyword>
<dbReference type="SUPFAM" id="SSF51338">
    <property type="entry name" value="Composite domain of metallo-dependent hydrolases"/>
    <property type="match status" value="1"/>
</dbReference>
<keyword evidence="1 6" id="KW-0378">Hydrolase</keyword>
<dbReference type="GO" id="GO:0006508">
    <property type="term" value="P:proteolysis"/>
    <property type="evidence" value="ECO:0007669"/>
    <property type="project" value="UniProtKB-KW"/>
</dbReference>
<evidence type="ECO:0000256" key="1">
    <source>
        <dbReference type="PIRNR" id="PIRNR001238"/>
    </source>
</evidence>
<dbReference type="PANTHER" id="PTHR11647:SF1">
    <property type="entry name" value="COLLAPSIN RESPONSE MEDIATOR PROTEIN"/>
    <property type="match status" value="1"/>
</dbReference>
<feature type="binding site" evidence="3">
    <location>
        <position position="129"/>
    </location>
    <ligand>
        <name>substrate</name>
    </ligand>
</feature>
<dbReference type="Pfam" id="PF01979">
    <property type="entry name" value="Amidohydro_1"/>
    <property type="match status" value="1"/>
</dbReference>
<dbReference type="GO" id="GO:0016810">
    <property type="term" value="F:hydrolase activity, acting on carbon-nitrogen (but not peptide) bonds"/>
    <property type="evidence" value="ECO:0007669"/>
    <property type="project" value="InterPro"/>
</dbReference>
<reference evidence="6 7" key="1">
    <citation type="submission" date="2019-04" db="EMBL/GenBank/DDBJ databases">
        <title>Thalassotalea guangxiensis sp. nov., isolated from sediment of the coastal wetland.</title>
        <authorList>
            <person name="Zheng S."/>
            <person name="Zhang D."/>
        </authorList>
    </citation>
    <scope>NUCLEOTIDE SEQUENCE [LARGE SCALE GENOMIC DNA]</scope>
    <source>
        <strain evidence="6 7">ZS-4</strain>
    </source>
</reference>
<dbReference type="Gene3D" id="3.20.20.140">
    <property type="entry name" value="Metal-dependent hydrolases"/>
    <property type="match status" value="1"/>
</dbReference>
<evidence type="ECO:0000313" key="6">
    <source>
        <dbReference type="EMBL" id="TKB47490.1"/>
    </source>
</evidence>
<dbReference type="InterPro" id="IPR011059">
    <property type="entry name" value="Metal-dep_hydrolase_composite"/>
</dbReference>
<dbReference type="SUPFAM" id="SSF51556">
    <property type="entry name" value="Metallo-dependent hydrolases"/>
    <property type="match status" value="1"/>
</dbReference>
<keyword evidence="1" id="KW-0482">Metalloprotease</keyword>
<protein>
    <recommendedName>
        <fullName evidence="1">Isoaspartyl dipeptidase</fullName>
        <ecNumber evidence="1">3.4.19.-</ecNumber>
    </recommendedName>
</protein>
<feature type="binding site" evidence="3">
    <location>
        <position position="162"/>
    </location>
    <ligand>
        <name>substrate</name>
    </ligand>
</feature>
<dbReference type="GO" id="GO:0008798">
    <property type="term" value="F:beta-aspartyl-peptidase activity"/>
    <property type="evidence" value="ECO:0007669"/>
    <property type="project" value="InterPro"/>
</dbReference>
<evidence type="ECO:0000259" key="5">
    <source>
        <dbReference type="Pfam" id="PF01979"/>
    </source>
</evidence>
<keyword evidence="7" id="KW-1185">Reference proteome</keyword>
<dbReference type="InterPro" id="IPR010229">
    <property type="entry name" value="Pept_M38_dipep"/>
</dbReference>
<feature type="binding site" evidence="3">
    <location>
        <position position="226"/>
    </location>
    <ligand>
        <name>substrate</name>
    </ligand>
</feature>
<evidence type="ECO:0000256" key="3">
    <source>
        <dbReference type="PIRSR" id="PIRSR001238-2"/>
    </source>
</evidence>
<evidence type="ECO:0000313" key="7">
    <source>
        <dbReference type="Proteomes" id="UP000307999"/>
    </source>
</evidence>
<comment type="caution">
    <text evidence="6">The sequence shown here is derived from an EMBL/GenBank/DDBJ whole genome shotgun (WGS) entry which is preliminary data.</text>
</comment>
<accession>A0A4U1B9N2</accession>
<feature type="binding site" evidence="3">
    <location>
        <begin position="67"/>
        <end position="69"/>
    </location>
    <ligand>
        <name>substrate</name>
    </ligand>
</feature>
<name>A0A4U1B9N2_9GAMM</name>
<dbReference type="OrthoDB" id="9776455at2"/>
<feature type="binding site" evidence="3">
    <location>
        <position position="288"/>
    </location>
    <ligand>
        <name>substrate</name>
    </ligand>
</feature>
<dbReference type="AlphaFoldDB" id="A0A4U1B9N2"/>
<comment type="subcellular location">
    <subcellularLocation>
        <location evidence="1">Cytoplasm</location>
    </subcellularLocation>
</comment>
<keyword evidence="1" id="KW-0645">Protease</keyword>
<dbReference type="InterPro" id="IPR032466">
    <property type="entry name" value="Metal_Hydrolase"/>
</dbReference>
<comment type="PTM">
    <text evidence="1">Carboxylation allows a single lysine to coordinate two zinc ions.</text>
</comment>
<dbReference type="RefSeq" id="WP_136734301.1">
    <property type="nucleotide sequence ID" value="NZ_SWDB01000003.1"/>
</dbReference>
<feature type="binding site" evidence="4">
    <location>
        <position position="223"/>
    </location>
    <ligand>
        <name>Zn(2+)</name>
        <dbReference type="ChEBI" id="CHEBI:29105"/>
        <label>2</label>
        <note>catalytic</note>
    </ligand>
</feature>
<dbReference type="InterPro" id="IPR050378">
    <property type="entry name" value="Metallo-dep_Hydrolases_sf"/>
</dbReference>